<dbReference type="PRINTS" id="PR00162">
    <property type="entry name" value="RIESKE"/>
</dbReference>
<reference evidence="13" key="1">
    <citation type="submission" date="2020-11" db="EMBL/GenBank/DDBJ databases">
        <title>Azospira restricta DSM 18626 genome sequence.</title>
        <authorList>
            <person name="Moe W.M."/>
        </authorList>
    </citation>
    <scope>NUCLEOTIDE SEQUENCE</scope>
    <source>
        <strain evidence="13">DSM 18626</strain>
    </source>
</reference>
<dbReference type="EC" id="7.1.1.8" evidence="10"/>
<organism evidence="13 14">
    <name type="scientific">Azospira restricta</name>
    <dbReference type="NCBI Taxonomy" id="404405"/>
    <lineage>
        <taxon>Bacteria</taxon>
        <taxon>Pseudomonadati</taxon>
        <taxon>Pseudomonadota</taxon>
        <taxon>Betaproteobacteria</taxon>
        <taxon>Rhodocyclales</taxon>
        <taxon>Rhodocyclaceae</taxon>
        <taxon>Azospira</taxon>
    </lineage>
</organism>
<gene>
    <name evidence="13" type="primary">petA</name>
    <name evidence="13" type="ORF">IWH25_05610</name>
</gene>
<comment type="subcellular location">
    <subcellularLocation>
        <location evidence="1">Membrane</location>
        <topology evidence="1">Single-pass membrane protein</topology>
    </subcellularLocation>
</comment>
<dbReference type="GO" id="GO:0008121">
    <property type="term" value="F:quinol-cytochrome-c reductase activity"/>
    <property type="evidence" value="ECO:0007669"/>
    <property type="project" value="UniProtKB-EC"/>
</dbReference>
<comment type="cofactor">
    <cofactor evidence="10">
        <name>[2Fe-2S] cluster</name>
        <dbReference type="ChEBI" id="CHEBI:190135"/>
    </cofactor>
    <text evidence="10">Binds 1 [2Fe-2S] cluster per subunit.</text>
</comment>
<sequence length="126" mass="13583">MASRQARTIAWQGRPVWILRRSDAELAALAADDGRVADPASLQSVQAPYARNPYRSLRPELFVAIGLCTHQGCVPARSGGHLLCSCHTAKYDLAGRVFSGGPAPRNLTIPAYRLADESRLVIGEDA</sequence>
<dbReference type="GO" id="GO:0051537">
    <property type="term" value="F:2 iron, 2 sulfur cluster binding"/>
    <property type="evidence" value="ECO:0007669"/>
    <property type="project" value="UniProtKB-KW"/>
</dbReference>
<keyword evidence="5" id="KW-1133">Transmembrane helix</keyword>
<dbReference type="Gene3D" id="2.102.10.10">
    <property type="entry name" value="Rieske [2Fe-2S] iron-sulphur domain"/>
    <property type="match status" value="1"/>
</dbReference>
<keyword evidence="10" id="KW-0249">Electron transport</keyword>
<keyword evidence="9" id="KW-1015">Disulfide bond</keyword>
<dbReference type="KEGG" id="ares:IWH25_05610"/>
<dbReference type="PANTHER" id="PTHR10134">
    <property type="entry name" value="CYTOCHROME B-C1 COMPLEX SUBUNIT RIESKE, MITOCHONDRIAL"/>
    <property type="match status" value="1"/>
</dbReference>
<keyword evidence="2" id="KW-0812">Transmembrane</keyword>
<dbReference type="SUPFAM" id="SSF50022">
    <property type="entry name" value="ISP domain"/>
    <property type="match status" value="1"/>
</dbReference>
<evidence type="ECO:0000256" key="10">
    <source>
        <dbReference type="RuleBase" id="RU004494"/>
    </source>
</evidence>
<evidence type="ECO:0000256" key="6">
    <source>
        <dbReference type="ARBA" id="ARBA00023004"/>
    </source>
</evidence>
<dbReference type="InterPro" id="IPR006317">
    <property type="entry name" value="Ubiquinol_cyt_c_Rdtase_Fe-S-su"/>
</dbReference>
<dbReference type="InterPro" id="IPR005805">
    <property type="entry name" value="Rieske_Fe-S_prot_C"/>
</dbReference>
<proteinExistence type="predicted"/>
<feature type="domain" description="Rieske" evidence="12">
    <location>
        <begin position="26"/>
        <end position="121"/>
    </location>
</feature>
<comment type="subunit">
    <text evidence="11">The main subunits of complex b-c1 are: cytochrome b, cytochrome c1 and the Rieske protein.</text>
</comment>
<evidence type="ECO:0000256" key="1">
    <source>
        <dbReference type="ARBA" id="ARBA00004167"/>
    </source>
</evidence>
<dbReference type="Pfam" id="PF00355">
    <property type="entry name" value="Rieske"/>
    <property type="match status" value="1"/>
</dbReference>
<dbReference type="InterPro" id="IPR017941">
    <property type="entry name" value="Rieske_2Fe-2S"/>
</dbReference>
<evidence type="ECO:0000256" key="3">
    <source>
        <dbReference type="ARBA" id="ARBA00022714"/>
    </source>
</evidence>
<evidence type="ECO:0000256" key="8">
    <source>
        <dbReference type="ARBA" id="ARBA00023136"/>
    </source>
</evidence>
<dbReference type="InterPro" id="IPR014349">
    <property type="entry name" value="Rieske_Fe-S_prot"/>
</dbReference>
<dbReference type="EMBL" id="CP064781">
    <property type="protein sequence ID" value="QRJ65644.1"/>
    <property type="molecule type" value="Genomic_DNA"/>
</dbReference>
<evidence type="ECO:0000256" key="4">
    <source>
        <dbReference type="ARBA" id="ARBA00022723"/>
    </source>
</evidence>
<keyword evidence="3" id="KW-0001">2Fe-2S</keyword>
<keyword evidence="4" id="KW-0479">Metal-binding</keyword>
<name>A0A974Y5S7_9RHOO</name>
<keyword evidence="10" id="KW-0813">Transport</keyword>
<dbReference type="Proteomes" id="UP000663444">
    <property type="component" value="Chromosome"/>
</dbReference>
<evidence type="ECO:0000313" key="13">
    <source>
        <dbReference type="EMBL" id="QRJ65644.1"/>
    </source>
</evidence>
<dbReference type="RefSeq" id="WP_203389160.1">
    <property type="nucleotide sequence ID" value="NZ_JBHSLJ010000013.1"/>
</dbReference>
<evidence type="ECO:0000256" key="2">
    <source>
        <dbReference type="ARBA" id="ARBA00022692"/>
    </source>
</evidence>
<keyword evidence="8" id="KW-0472">Membrane</keyword>
<comment type="catalytic activity">
    <reaction evidence="10">
        <text>a quinol + 2 Fe(III)-[cytochrome c](out) = a quinone + 2 Fe(II)-[cytochrome c](out) + 2 H(+)(out)</text>
        <dbReference type="Rhea" id="RHEA:11484"/>
        <dbReference type="Rhea" id="RHEA-COMP:10350"/>
        <dbReference type="Rhea" id="RHEA-COMP:14399"/>
        <dbReference type="ChEBI" id="CHEBI:15378"/>
        <dbReference type="ChEBI" id="CHEBI:24646"/>
        <dbReference type="ChEBI" id="CHEBI:29033"/>
        <dbReference type="ChEBI" id="CHEBI:29034"/>
        <dbReference type="ChEBI" id="CHEBI:132124"/>
        <dbReference type="EC" id="7.1.1.8"/>
    </reaction>
</comment>
<dbReference type="GO" id="GO:0016020">
    <property type="term" value="C:membrane"/>
    <property type="evidence" value="ECO:0007669"/>
    <property type="project" value="UniProtKB-SubCell"/>
</dbReference>
<keyword evidence="7" id="KW-0411">Iron-sulfur</keyword>
<dbReference type="GO" id="GO:0046872">
    <property type="term" value="F:metal ion binding"/>
    <property type="evidence" value="ECO:0007669"/>
    <property type="project" value="UniProtKB-KW"/>
</dbReference>
<dbReference type="CDD" id="cd03470">
    <property type="entry name" value="Rieske_cytochrome_bc1"/>
    <property type="match status" value="1"/>
</dbReference>
<protein>
    <recommendedName>
        <fullName evidence="10">Ubiquinol-cytochrome c reductase iron-sulfur subunit</fullName>
        <ecNumber evidence="10">7.1.1.8</ecNumber>
    </recommendedName>
</protein>
<dbReference type="NCBIfam" id="TIGR01416">
    <property type="entry name" value="Rieske_proteo"/>
    <property type="match status" value="1"/>
</dbReference>
<evidence type="ECO:0000256" key="7">
    <source>
        <dbReference type="ARBA" id="ARBA00023014"/>
    </source>
</evidence>
<dbReference type="AlphaFoldDB" id="A0A974Y5S7"/>
<evidence type="ECO:0000256" key="9">
    <source>
        <dbReference type="ARBA" id="ARBA00023157"/>
    </source>
</evidence>
<evidence type="ECO:0000256" key="11">
    <source>
        <dbReference type="RuleBase" id="RU004497"/>
    </source>
</evidence>
<evidence type="ECO:0000259" key="12">
    <source>
        <dbReference type="PROSITE" id="PS51296"/>
    </source>
</evidence>
<comment type="miscellaneous">
    <text evidence="10">The Rieske protein is a high potential 2Fe-2S protein.</text>
</comment>
<accession>A0A974Y5S7</accession>
<keyword evidence="6" id="KW-0408">Iron</keyword>
<dbReference type="PROSITE" id="PS51296">
    <property type="entry name" value="RIESKE"/>
    <property type="match status" value="1"/>
</dbReference>
<evidence type="ECO:0000313" key="14">
    <source>
        <dbReference type="Proteomes" id="UP000663444"/>
    </source>
</evidence>
<keyword evidence="14" id="KW-1185">Reference proteome</keyword>
<dbReference type="InterPro" id="IPR036922">
    <property type="entry name" value="Rieske_2Fe-2S_sf"/>
</dbReference>
<evidence type="ECO:0000256" key="5">
    <source>
        <dbReference type="ARBA" id="ARBA00022989"/>
    </source>
</evidence>